<reference evidence="1 2" key="1">
    <citation type="submission" date="2018-08" db="EMBL/GenBank/DDBJ databases">
        <title>A genome reference for cultivated species of the human gut microbiota.</title>
        <authorList>
            <person name="Zou Y."/>
            <person name="Xue W."/>
            <person name="Luo G."/>
        </authorList>
    </citation>
    <scope>NUCLEOTIDE SEQUENCE [LARGE SCALE GENOMIC DNA]</scope>
    <source>
        <strain evidence="1 2">AM32-2AC</strain>
    </source>
</reference>
<dbReference type="EMBL" id="QSIS01000004">
    <property type="protein sequence ID" value="RHD09918.1"/>
    <property type="molecule type" value="Genomic_DNA"/>
</dbReference>
<dbReference type="RefSeq" id="WP_118148454.1">
    <property type="nucleotide sequence ID" value="NZ_DAWDTH010000025.1"/>
</dbReference>
<sequence>MIKDLEEKQLQVAYFLSRGNRSVEEKFTEFNICKVWLGWWKMDNAQSVAKETREKILSMYKVSNETTKNLTKKSGKKNSDDFKNRLLHLRRSNCGKLRHLLKEKGLDEKYYIVDKTAYGGSVTRLGRYAIYNNGQSPKEKSQYFGSFDEMKEVIEKFGEIKDKSNE</sequence>
<dbReference type="Proteomes" id="UP000284794">
    <property type="component" value="Unassembled WGS sequence"/>
</dbReference>
<name>A0A414DH23_9FIRM</name>
<proteinExistence type="predicted"/>
<dbReference type="AlphaFoldDB" id="A0A414DH23"/>
<evidence type="ECO:0000313" key="1">
    <source>
        <dbReference type="EMBL" id="RHD09918.1"/>
    </source>
</evidence>
<evidence type="ECO:0000313" key="2">
    <source>
        <dbReference type="Proteomes" id="UP000284794"/>
    </source>
</evidence>
<protein>
    <submittedName>
        <fullName evidence="1">Uncharacterized protein</fullName>
    </submittedName>
</protein>
<organism evidence="1 2">
    <name type="scientific">Lachnospira eligens</name>
    <dbReference type="NCBI Taxonomy" id="39485"/>
    <lineage>
        <taxon>Bacteria</taxon>
        <taxon>Bacillati</taxon>
        <taxon>Bacillota</taxon>
        <taxon>Clostridia</taxon>
        <taxon>Lachnospirales</taxon>
        <taxon>Lachnospiraceae</taxon>
        <taxon>Lachnospira</taxon>
    </lineage>
</organism>
<comment type="caution">
    <text evidence="1">The sequence shown here is derived from an EMBL/GenBank/DDBJ whole genome shotgun (WGS) entry which is preliminary data.</text>
</comment>
<gene>
    <name evidence="1" type="ORF">DW811_05255</name>
</gene>
<accession>A0A414DH23</accession>